<evidence type="ECO:0000313" key="3">
    <source>
        <dbReference type="Proteomes" id="UP000717364"/>
    </source>
</evidence>
<feature type="chain" id="PRO_5037176102" evidence="1">
    <location>
        <begin position="28"/>
        <end position="609"/>
    </location>
</feature>
<evidence type="ECO:0000256" key="1">
    <source>
        <dbReference type="SAM" id="SignalP"/>
    </source>
</evidence>
<evidence type="ECO:0000313" key="2">
    <source>
        <dbReference type="EMBL" id="MBT9316920.1"/>
    </source>
</evidence>
<reference evidence="2" key="2">
    <citation type="journal article" date="2021" name="Mar. Drugs">
        <title>Genome Reduction and Secondary Metabolism of the Marine Sponge-Associated Cyanobacterium Leptothoe.</title>
        <authorList>
            <person name="Konstantinou D."/>
            <person name="Popin R.V."/>
            <person name="Fewer D.P."/>
            <person name="Sivonen K."/>
            <person name="Gkelis S."/>
        </authorList>
    </citation>
    <scope>NUCLEOTIDE SEQUENCE</scope>
    <source>
        <strain evidence="2">TAU-MAC 1115</strain>
    </source>
</reference>
<sequence>MNLFLRLATSILLVLVLWVTAMSPVIADSSDDPGYPYLHPHPQPLIQKSKQITAGDTTYIKTGDSLFEEVDPFDNPPGSNFLPTIYTDVFDSSGNQIPNTLPSTPRNFYNLHDGEPSTSKINPTSPTNDLNSLFIYVANQLCQAAGASSHVRDICDTNAELAKIETENQAAFMDYLVEHNLNDSLEKVLQFGLDILEGSPIADRTYSGFPLLHYTGPNKVKTVELIKDADGHVVGGNVNVHQLWYNDHIESDTGLIDPSQVLEIPWTITYTVDILNRGHDDFSPFVMYTDDPAVTDPDWQQHLPGKKRKALVGMDQSFFPMEDGTRTVFTIKMAPSKYYNLVYTWGWRMHPPRIQVMDNALKSFRDPITGEKKTLVEWETSVFGENPTESEEAKLAAIAQIGDLSPAKRMWTTFRDILAAYPSNDPEQLIAQLEKGKRAFQEWQTRTQLPCFEFDAKGTCIDGVNVDPESDLTLMYINNTTYGQLTQGGWVRWPDWKTRGAKLKVTLLNGDYFDHGYQNVDFGGARGWENQFKSSTRVGGSGCWFTFGRAYWWKNLTSPVRVPAANPVIAPNTPGMHKVNITYNYEPSTRLRFYQFDPWHHDVAIYSVH</sequence>
<accession>A0A947DI14</accession>
<gene>
    <name evidence="2" type="ORF">IXB50_15935</name>
</gene>
<organism evidence="2 3">
    <name type="scientific">Leptothoe spongobia TAU-MAC 1115</name>
    <dbReference type="NCBI Taxonomy" id="1967444"/>
    <lineage>
        <taxon>Bacteria</taxon>
        <taxon>Bacillati</taxon>
        <taxon>Cyanobacteriota</taxon>
        <taxon>Cyanophyceae</taxon>
        <taxon>Nodosilineales</taxon>
        <taxon>Cymatolegaceae</taxon>
        <taxon>Leptothoe</taxon>
        <taxon>Leptothoe spongobia</taxon>
    </lineage>
</organism>
<dbReference type="Proteomes" id="UP000717364">
    <property type="component" value="Unassembled WGS sequence"/>
</dbReference>
<keyword evidence="1" id="KW-0732">Signal</keyword>
<dbReference type="AlphaFoldDB" id="A0A947DI14"/>
<dbReference type="EMBL" id="JADOES010000035">
    <property type="protein sequence ID" value="MBT9316920.1"/>
    <property type="molecule type" value="Genomic_DNA"/>
</dbReference>
<feature type="signal peptide" evidence="1">
    <location>
        <begin position="1"/>
        <end position="27"/>
    </location>
</feature>
<reference evidence="2" key="1">
    <citation type="submission" date="2020-11" db="EMBL/GenBank/DDBJ databases">
        <authorList>
            <person name="Konstantinou D."/>
            <person name="Gkelis S."/>
            <person name="Popin R."/>
            <person name="Fewer D."/>
            <person name="Sivonen K."/>
        </authorList>
    </citation>
    <scope>NUCLEOTIDE SEQUENCE</scope>
    <source>
        <strain evidence="2">TAU-MAC 1115</strain>
    </source>
</reference>
<comment type="caution">
    <text evidence="2">The sequence shown here is derived from an EMBL/GenBank/DDBJ whole genome shotgun (WGS) entry which is preliminary data.</text>
</comment>
<name>A0A947DI14_9CYAN</name>
<dbReference type="RefSeq" id="WP_215609986.1">
    <property type="nucleotide sequence ID" value="NZ_JADOES010000035.1"/>
</dbReference>
<proteinExistence type="predicted"/>
<protein>
    <submittedName>
        <fullName evidence="2">Uncharacterized protein</fullName>
    </submittedName>
</protein>
<keyword evidence="3" id="KW-1185">Reference proteome</keyword>